<feature type="compositionally biased region" description="Low complexity" evidence="8">
    <location>
        <begin position="13"/>
        <end position="32"/>
    </location>
</feature>
<keyword evidence="4 9" id="KW-0812">Transmembrane</keyword>
<comment type="caution">
    <text evidence="11">The sequence shown here is derived from an EMBL/GenBank/DDBJ whole genome shotgun (WGS) entry which is preliminary data.</text>
</comment>
<dbReference type="InterPro" id="IPR005829">
    <property type="entry name" value="Sugar_transporter_CS"/>
</dbReference>
<feature type="transmembrane region" description="Helical" evidence="9">
    <location>
        <begin position="102"/>
        <end position="121"/>
    </location>
</feature>
<evidence type="ECO:0000256" key="1">
    <source>
        <dbReference type="ARBA" id="ARBA00004141"/>
    </source>
</evidence>
<feature type="transmembrane region" description="Helical" evidence="9">
    <location>
        <begin position="379"/>
        <end position="398"/>
    </location>
</feature>
<dbReference type="InterPro" id="IPR050360">
    <property type="entry name" value="MFS_Sugar_Transporters"/>
</dbReference>
<dbReference type="InterPro" id="IPR020846">
    <property type="entry name" value="MFS_dom"/>
</dbReference>
<dbReference type="PROSITE" id="PS50850">
    <property type="entry name" value="MFS"/>
    <property type="match status" value="1"/>
</dbReference>
<feature type="transmembrane region" description="Helical" evidence="9">
    <location>
        <begin position="410"/>
        <end position="434"/>
    </location>
</feature>
<feature type="transmembrane region" description="Helical" evidence="9">
    <location>
        <begin position="47"/>
        <end position="66"/>
    </location>
</feature>
<dbReference type="PANTHER" id="PTHR48022:SF45">
    <property type="entry name" value="MAJOR FACILITATOR SUPERFAMILY (MFS) PROFILE DOMAIN-CONTAINING PROTEIN-RELATED"/>
    <property type="match status" value="1"/>
</dbReference>
<keyword evidence="12" id="KW-1185">Reference proteome</keyword>
<feature type="transmembrane region" description="Helical" evidence="9">
    <location>
        <begin position="192"/>
        <end position="214"/>
    </location>
</feature>
<name>A0ABR3WW26_9PEZI</name>
<evidence type="ECO:0000256" key="8">
    <source>
        <dbReference type="SAM" id="MobiDB-lite"/>
    </source>
</evidence>
<dbReference type="Proteomes" id="UP001583177">
    <property type="component" value="Unassembled WGS sequence"/>
</dbReference>
<dbReference type="Pfam" id="PF00083">
    <property type="entry name" value="Sugar_tr"/>
    <property type="match status" value="1"/>
</dbReference>
<organism evidence="11 12">
    <name type="scientific">Diaporthe australafricana</name>
    <dbReference type="NCBI Taxonomy" id="127596"/>
    <lineage>
        <taxon>Eukaryota</taxon>
        <taxon>Fungi</taxon>
        <taxon>Dikarya</taxon>
        <taxon>Ascomycota</taxon>
        <taxon>Pezizomycotina</taxon>
        <taxon>Sordariomycetes</taxon>
        <taxon>Sordariomycetidae</taxon>
        <taxon>Diaporthales</taxon>
        <taxon>Diaporthaceae</taxon>
        <taxon>Diaporthe</taxon>
    </lineage>
</organism>
<accession>A0ABR3WW26</accession>
<evidence type="ECO:0000256" key="4">
    <source>
        <dbReference type="ARBA" id="ARBA00022692"/>
    </source>
</evidence>
<keyword evidence="6 9" id="KW-0472">Membrane</keyword>
<evidence type="ECO:0000256" key="5">
    <source>
        <dbReference type="ARBA" id="ARBA00022989"/>
    </source>
</evidence>
<comment type="similarity">
    <text evidence="2 7">Belongs to the major facilitator superfamily. Sugar transporter (TC 2.A.1.1) family.</text>
</comment>
<comment type="subcellular location">
    <subcellularLocation>
        <location evidence="1">Membrane</location>
        <topology evidence="1">Multi-pass membrane protein</topology>
    </subcellularLocation>
</comment>
<evidence type="ECO:0000313" key="12">
    <source>
        <dbReference type="Proteomes" id="UP001583177"/>
    </source>
</evidence>
<evidence type="ECO:0000256" key="9">
    <source>
        <dbReference type="SAM" id="Phobius"/>
    </source>
</evidence>
<dbReference type="InterPro" id="IPR036259">
    <property type="entry name" value="MFS_trans_sf"/>
</dbReference>
<dbReference type="PROSITE" id="PS00216">
    <property type="entry name" value="SUGAR_TRANSPORT_1"/>
    <property type="match status" value="1"/>
</dbReference>
<feature type="transmembrane region" description="Helical" evidence="9">
    <location>
        <begin position="133"/>
        <end position="152"/>
    </location>
</feature>
<sequence length="548" mass="60145">MALEKDTEQATGSPVPTTPVAPDAASSDSSESAGRPVKFMGAMGHSLTVMQTLFIVMPSFICFGYNQAGLGGLITMEDWVKTFPQIDTVNFTGKEKSAHSTLQGFVVATFVIGAMVGALSCSWSGDKFGRRNVIFVAGIASLIGVILEASAFGLAQLIVGRILVGFGVGQLSSIVPVWQSETAGAKNRGRHVVIDGLFICMGYTLESWINLGFFEFKTGPVTWRPPIAIAVVFSCVIIASIYLLPESPRWLVMKNRTEEARRVIAAFRAKPLDAIEVQAELQGIEYSLEERTGHKVKITDMLSMGEDKLLYRFGLCMLLQFYQQMSGTNLISVYATIIFQSNLGMSSENARALTGGALTWKFLSSFIAFFTIDRLGRRAVFMISGTGMCCCMIALAITTSFGSENQSAQIAAGVFIYLFNTFVPIGFLGANFLYCTEVAPIRLRMAMSSISTANHWLWNFVIVMITPVAIDTIGWQYYIVFAVIGFCIPVTVYFLYPETMGRNLEEIDMMFKDSPSIWATVKFANSRPIGMPTEFVQDKSKHATDHVE</sequence>
<evidence type="ECO:0000259" key="10">
    <source>
        <dbReference type="PROSITE" id="PS50850"/>
    </source>
</evidence>
<gene>
    <name evidence="11" type="ORF">Daus18300_006148</name>
</gene>
<evidence type="ECO:0000313" key="11">
    <source>
        <dbReference type="EMBL" id="KAL1867873.1"/>
    </source>
</evidence>
<dbReference type="NCBIfam" id="TIGR00879">
    <property type="entry name" value="SP"/>
    <property type="match status" value="1"/>
</dbReference>
<evidence type="ECO:0000256" key="3">
    <source>
        <dbReference type="ARBA" id="ARBA00022448"/>
    </source>
</evidence>
<protein>
    <recommendedName>
        <fullName evidence="10">Major facilitator superfamily (MFS) profile domain-containing protein</fullName>
    </recommendedName>
</protein>
<feature type="transmembrane region" description="Helical" evidence="9">
    <location>
        <begin position="226"/>
        <end position="244"/>
    </location>
</feature>
<dbReference type="InterPro" id="IPR005828">
    <property type="entry name" value="MFS_sugar_transport-like"/>
</dbReference>
<dbReference type="PANTHER" id="PTHR48022">
    <property type="entry name" value="PLASTIDIC GLUCOSE TRANSPORTER 4"/>
    <property type="match status" value="1"/>
</dbReference>
<reference evidence="11 12" key="1">
    <citation type="journal article" date="2024" name="IMA Fungus">
        <title>IMA Genome - F19 : A genome assembly and annotation guide to empower mycologists, including annotated draft genome sequences of Ceratocystis pirilliformis, Diaporthe australafricana, Fusarium ophioides, Paecilomyces lecythidis, and Sporothrix stenoceras.</title>
        <authorList>
            <person name="Aylward J."/>
            <person name="Wilson A.M."/>
            <person name="Visagie C.M."/>
            <person name="Spraker J."/>
            <person name="Barnes I."/>
            <person name="Buitendag C."/>
            <person name="Ceriani C."/>
            <person name="Del Mar Angel L."/>
            <person name="du Plessis D."/>
            <person name="Fuchs T."/>
            <person name="Gasser K."/>
            <person name="Kramer D."/>
            <person name="Li W."/>
            <person name="Munsamy K."/>
            <person name="Piso A."/>
            <person name="Price J.L."/>
            <person name="Sonnekus B."/>
            <person name="Thomas C."/>
            <person name="van der Nest A."/>
            <person name="van Dijk A."/>
            <person name="van Heerden A."/>
            <person name="van Vuuren N."/>
            <person name="Yilmaz N."/>
            <person name="Duong T.A."/>
            <person name="van der Merwe N.A."/>
            <person name="Wingfield M.J."/>
            <person name="Wingfield B.D."/>
        </authorList>
    </citation>
    <scope>NUCLEOTIDE SEQUENCE [LARGE SCALE GENOMIC DNA]</scope>
    <source>
        <strain evidence="11 12">CMW 18300</strain>
    </source>
</reference>
<dbReference type="EMBL" id="JAWRVE010000048">
    <property type="protein sequence ID" value="KAL1867873.1"/>
    <property type="molecule type" value="Genomic_DNA"/>
</dbReference>
<evidence type="ECO:0000256" key="2">
    <source>
        <dbReference type="ARBA" id="ARBA00010992"/>
    </source>
</evidence>
<feature type="region of interest" description="Disordered" evidence="8">
    <location>
        <begin position="1"/>
        <end position="32"/>
    </location>
</feature>
<evidence type="ECO:0000256" key="7">
    <source>
        <dbReference type="RuleBase" id="RU003346"/>
    </source>
</evidence>
<dbReference type="PRINTS" id="PR00171">
    <property type="entry name" value="SUGRTRNSPORT"/>
</dbReference>
<feature type="transmembrane region" description="Helical" evidence="9">
    <location>
        <begin position="475"/>
        <end position="496"/>
    </location>
</feature>
<feature type="transmembrane region" description="Helical" evidence="9">
    <location>
        <begin position="352"/>
        <end position="372"/>
    </location>
</feature>
<dbReference type="Gene3D" id="1.20.1250.20">
    <property type="entry name" value="MFS general substrate transporter like domains"/>
    <property type="match status" value="1"/>
</dbReference>
<feature type="domain" description="Major facilitator superfamily (MFS) profile" evidence="10">
    <location>
        <begin position="52"/>
        <end position="500"/>
    </location>
</feature>
<evidence type="ECO:0000256" key="6">
    <source>
        <dbReference type="ARBA" id="ARBA00023136"/>
    </source>
</evidence>
<keyword evidence="3 7" id="KW-0813">Transport</keyword>
<proteinExistence type="inferred from homology"/>
<feature type="transmembrane region" description="Helical" evidence="9">
    <location>
        <begin position="446"/>
        <end position="469"/>
    </location>
</feature>
<dbReference type="InterPro" id="IPR003663">
    <property type="entry name" value="Sugar/inositol_transpt"/>
</dbReference>
<dbReference type="SUPFAM" id="SSF103473">
    <property type="entry name" value="MFS general substrate transporter"/>
    <property type="match status" value="1"/>
</dbReference>
<feature type="transmembrane region" description="Helical" evidence="9">
    <location>
        <begin position="158"/>
        <end position="180"/>
    </location>
</feature>
<keyword evidence="5 9" id="KW-1133">Transmembrane helix</keyword>